<proteinExistence type="predicted"/>
<reference evidence="6 7" key="1">
    <citation type="submission" date="2017-10" db="EMBL/GenBank/DDBJ databases">
        <title>Development of genomic resources for the powdery mildew, Erysiphe pulchra.</title>
        <authorList>
            <person name="Wadl P.A."/>
            <person name="Mack B.M."/>
            <person name="Moore G."/>
            <person name="Beltz S.B."/>
        </authorList>
    </citation>
    <scope>NUCLEOTIDE SEQUENCE [LARGE SCALE GENOMIC DNA]</scope>
    <source>
        <strain evidence="6">Cflorida</strain>
    </source>
</reference>
<feature type="region of interest" description="Disordered" evidence="3">
    <location>
        <begin position="645"/>
        <end position="668"/>
    </location>
</feature>
<dbReference type="Gene3D" id="3.40.50.300">
    <property type="entry name" value="P-loop containing nucleotide triphosphate hydrolases"/>
    <property type="match status" value="1"/>
</dbReference>
<keyword evidence="1 2" id="KW-0344">Guanine-nucleotide releasing factor</keyword>
<feature type="domain" description="Ras-GEF" evidence="4">
    <location>
        <begin position="744"/>
        <end position="982"/>
    </location>
</feature>
<dbReference type="InterPro" id="IPR027417">
    <property type="entry name" value="P-loop_NTPase"/>
</dbReference>
<dbReference type="SUPFAM" id="SSF52540">
    <property type="entry name" value="P-loop containing nucleoside triphosphate hydrolases"/>
    <property type="match status" value="1"/>
</dbReference>
<dbReference type="Gene3D" id="1.10.840.10">
    <property type="entry name" value="Ras guanine-nucleotide exchange factors catalytic domain"/>
    <property type="match status" value="1"/>
</dbReference>
<dbReference type="Proteomes" id="UP000237438">
    <property type="component" value="Unassembled WGS sequence"/>
</dbReference>
<evidence type="ECO:0000313" key="6">
    <source>
        <dbReference type="EMBL" id="POS85605.1"/>
    </source>
</evidence>
<feature type="domain" description="N-terminal Ras-GEF" evidence="5">
    <location>
        <begin position="508"/>
        <end position="634"/>
    </location>
</feature>
<dbReference type="PANTHER" id="PTHR23113:SF348">
    <property type="entry name" value="GUANYL-NUCLEOTIDE EXCHANGE FACTOR RASGEF, PUTATIVE (AFU_ORTHOLOGUE AFUA_1G04700)-RELATED"/>
    <property type="match status" value="1"/>
</dbReference>
<dbReference type="GO" id="GO:0005085">
    <property type="term" value="F:guanyl-nucleotide exchange factor activity"/>
    <property type="evidence" value="ECO:0007669"/>
    <property type="project" value="UniProtKB-KW"/>
</dbReference>
<dbReference type="PROSITE" id="PS50212">
    <property type="entry name" value="RASGEF_NTER"/>
    <property type="match status" value="1"/>
</dbReference>
<gene>
    <name evidence="6" type="ORF">EPUL_002866</name>
</gene>
<evidence type="ECO:0000256" key="3">
    <source>
        <dbReference type="SAM" id="MobiDB-lite"/>
    </source>
</evidence>
<name>A0A2S4PU88_9PEZI</name>
<dbReference type="PANTHER" id="PTHR23113">
    <property type="entry name" value="GUANINE NUCLEOTIDE EXCHANGE FACTOR"/>
    <property type="match status" value="1"/>
</dbReference>
<dbReference type="GO" id="GO:0005886">
    <property type="term" value="C:plasma membrane"/>
    <property type="evidence" value="ECO:0007669"/>
    <property type="project" value="TreeGrafter"/>
</dbReference>
<dbReference type="SMART" id="SM00147">
    <property type="entry name" value="RasGEF"/>
    <property type="match status" value="1"/>
</dbReference>
<feature type="compositionally biased region" description="Low complexity" evidence="3">
    <location>
        <begin position="400"/>
        <end position="411"/>
    </location>
</feature>
<dbReference type="InterPro" id="IPR008937">
    <property type="entry name" value="Ras-like_GEF"/>
</dbReference>
<evidence type="ECO:0000256" key="1">
    <source>
        <dbReference type="ARBA" id="ARBA00022658"/>
    </source>
</evidence>
<dbReference type="EMBL" id="PEDP01000550">
    <property type="protein sequence ID" value="POS85605.1"/>
    <property type="molecule type" value="Genomic_DNA"/>
</dbReference>
<dbReference type="InterPro" id="IPR001895">
    <property type="entry name" value="RASGEF_cat_dom"/>
</dbReference>
<feature type="non-terminal residue" evidence="6">
    <location>
        <position position="998"/>
    </location>
</feature>
<feature type="region of interest" description="Disordered" evidence="3">
    <location>
        <begin position="1"/>
        <end position="36"/>
    </location>
</feature>
<evidence type="ECO:0000259" key="4">
    <source>
        <dbReference type="PROSITE" id="PS50009"/>
    </source>
</evidence>
<dbReference type="Gene3D" id="1.20.870.10">
    <property type="entry name" value="Son of sevenless (SoS) protein Chain: S domain 1"/>
    <property type="match status" value="1"/>
</dbReference>
<accession>A0A2S4PU88</accession>
<sequence length="998" mass="113447">MMNIIQQKRIRKKSEDKSHVRASSKTSDNSRKTPTLLEFRPAPPTTKNTLQICSNLHSSHYGLTKPSGKKHGLLDAEDEAYSFNHRTSLRSIIDDPFFRNYTSPKAMSLARELKCARNAGYLENESFITECHPASSVHTTIDGGSWGESPTKAKSPKRVSQFRVAVVGATGVGKSTFIQRALGLSTPTNSLVSLMELTLEDIKHQVSFFEICLQHLEVGSDQVINWPAQIDGQEIPRMDSVLLLCDVTNKERISAISTFLEGFANSVLPTVLVWCICDKPELSHHIYADVIEQVYQPTIDLMKTEAYIPNTARLCLATILKIAMSNAFVSNTSTTAEIRFFESRPLNFSEDSGLRYRYSNYDRHLSSLSIGRDLPSFSSTVASPSSATSSCSYDPFTQRSSSSHNDSGNLSQIAPPSKHDASTTSITSLSNLETLQSSTMYRLNNIPSDSKNTFLDLNLPDANLSFRYSQEMFILQNKDEYTVSNLRSTEDNLILDQDCVDDEDHSGKTSSKLGLTLDELMDRLTSQSMSRSDKNFIDIFLCLYRKFATPGELLSGILARLDLINNDNDIHILIKVEKQFRILNVFSKWISTYPGDFAGPSTNQKLEKFVNSLIFEPKFASVAYEIRLQLQTRVTVDDDTGWDKSDPDFEIKEESSIETESTSTGRQRFKFRSDSTTYTHSSVEEDEKEEMNGFFSQIDTWARPASPTPSYHSIEDCDREAATLIPRSILPLSKYRYYIFMQISDDEFSNELTRIDWLMFSTIRLRGLLRHVSLSSKEKGKWKDLSQVNRMITHFNHIANWVASLILMRDKAKHRAMILEKFINIAQKLRQLNNYNGLAAVLAGLNNCAVYRLSQTWSLIPKDVHKRFTRLMMLMGVQRSHSAYRLAWKSSYSFRIPFLPLHRRDLISAEEGSRTFIDANCEYINWKKFEILSEIILPLMKSQMMPCPNLLRSKSTKELILDCKIMIDDEELYKRSLAVESSALGSSELGKKKFSWFQ</sequence>
<dbReference type="AlphaFoldDB" id="A0A2S4PU88"/>
<dbReference type="CDD" id="cd00882">
    <property type="entry name" value="Ras_like_GTPase"/>
    <property type="match status" value="1"/>
</dbReference>
<dbReference type="SUPFAM" id="SSF48366">
    <property type="entry name" value="Ras GEF"/>
    <property type="match status" value="1"/>
</dbReference>
<comment type="caution">
    <text evidence="6">The sequence shown here is derived from an EMBL/GenBank/DDBJ whole genome shotgun (WGS) entry which is preliminary data.</text>
</comment>
<dbReference type="InterPro" id="IPR023578">
    <property type="entry name" value="Ras_GEF_dom_sf"/>
</dbReference>
<dbReference type="InterPro" id="IPR036964">
    <property type="entry name" value="RASGEF_cat_dom_sf"/>
</dbReference>
<evidence type="ECO:0000259" key="5">
    <source>
        <dbReference type="PROSITE" id="PS50212"/>
    </source>
</evidence>
<protein>
    <recommendedName>
        <fullName evidence="8">Ras GEF</fullName>
    </recommendedName>
</protein>
<dbReference type="GO" id="GO:0007265">
    <property type="term" value="P:Ras protein signal transduction"/>
    <property type="evidence" value="ECO:0007669"/>
    <property type="project" value="TreeGrafter"/>
</dbReference>
<dbReference type="CDD" id="cd06224">
    <property type="entry name" value="REM"/>
    <property type="match status" value="1"/>
</dbReference>
<dbReference type="SMART" id="SM00229">
    <property type="entry name" value="RasGEFN"/>
    <property type="match status" value="1"/>
</dbReference>
<dbReference type="Pfam" id="PF00617">
    <property type="entry name" value="RasGEF"/>
    <property type="match status" value="1"/>
</dbReference>
<organism evidence="6 7">
    <name type="scientific">Erysiphe pulchra</name>
    <dbReference type="NCBI Taxonomy" id="225359"/>
    <lineage>
        <taxon>Eukaryota</taxon>
        <taxon>Fungi</taxon>
        <taxon>Dikarya</taxon>
        <taxon>Ascomycota</taxon>
        <taxon>Pezizomycotina</taxon>
        <taxon>Leotiomycetes</taxon>
        <taxon>Erysiphales</taxon>
        <taxon>Erysiphaceae</taxon>
        <taxon>Erysiphe</taxon>
    </lineage>
</organism>
<keyword evidence="7" id="KW-1185">Reference proteome</keyword>
<evidence type="ECO:0000256" key="2">
    <source>
        <dbReference type="PROSITE-ProRule" id="PRU00168"/>
    </source>
</evidence>
<dbReference type="InterPro" id="IPR000651">
    <property type="entry name" value="Ras-like_Gua-exchang_fac_N"/>
</dbReference>
<evidence type="ECO:0000313" key="7">
    <source>
        <dbReference type="Proteomes" id="UP000237438"/>
    </source>
</evidence>
<dbReference type="OrthoDB" id="28357at2759"/>
<dbReference type="PROSITE" id="PS50009">
    <property type="entry name" value="RASGEF_CAT"/>
    <property type="match status" value="1"/>
</dbReference>
<dbReference type="Pfam" id="PF00618">
    <property type="entry name" value="RasGEF_N"/>
    <property type="match status" value="1"/>
</dbReference>
<dbReference type="STRING" id="225359.A0A2S4PU88"/>
<feature type="compositionally biased region" description="Low complexity" evidence="3">
    <location>
        <begin position="383"/>
        <end position="392"/>
    </location>
</feature>
<feature type="compositionally biased region" description="Basic and acidic residues" evidence="3">
    <location>
        <begin position="645"/>
        <end position="655"/>
    </location>
</feature>
<evidence type="ECO:0008006" key="8">
    <source>
        <dbReference type="Google" id="ProtNLM"/>
    </source>
</evidence>
<feature type="region of interest" description="Disordered" evidence="3">
    <location>
        <begin position="383"/>
        <end position="425"/>
    </location>
</feature>